<comment type="caution">
    <text evidence="1">The sequence shown here is derived from an EMBL/GenBank/DDBJ whole genome shotgun (WGS) entry which is preliminary data.</text>
</comment>
<dbReference type="RefSeq" id="WP_154367170.1">
    <property type="nucleotide sequence ID" value="NZ_WKJH01000018.1"/>
</dbReference>
<gene>
    <name evidence="1" type="ORF">GJ691_11990</name>
</gene>
<keyword evidence="2" id="KW-1185">Reference proteome</keyword>
<name>A0A6I2MQU2_9FLAO</name>
<proteinExistence type="predicted"/>
<protein>
    <submittedName>
        <fullName evidence="1">Uncharacterized protein</fullName>
    </submittedName>
</protein>
<dbReference type="AlphaFoldDB" id="A0A6I2MQU2"/>
<sequence length="47" mass="4948">MKGHIIRISGGTIIEIANSDLLLEGENIYTSAAINVNETGDDGVAFN</sequence>
<dbReference type="Proteomes" id="UP000443153">
    <property type="component" value="Unassembled WGS sequence"/>
</dbReference>
<evidence type="ECO:0000313" key="2">
    <source>
        <dbReference type="Proteomes" id="UP000443153"/>
    </source>
</evidence>
<reference evidence="1 2" key="1">
    <citation type="submission" date="2019-11" db="EMBL/GenBank/DDBJ databases">
        <title>Maribacter lutea sp. nov., a marine bacterium isolated from intertidal sand.</title>
        <authorList>
            <person name="Liu A."/>
        </authorList>
    </citation>
    <scope>NUCLEOTIDE SEQUENCE [LARGE SCALE GENOMIC DNA]</scope>
    <source>
        <strain evidence="1 2">RZ05</strain>
    </source>
</reference>
<accession>A0A6I2MQU2</accession>
<organism evidence="1 2">
    <name type="scientific">Maribacter luteus</name>
    <dbReference type="NCBI Taxonomy" id="2594478"/>
    <lineage>
        <taxon>Bacteria</taxon>
        <taxon>Pseudomonadati</taxon>
        <taxon>Bacteroidota</taxon>
        <taxon>Flavobacteriia</taxon>
        <taxon>Flavobacteriales</taxon>
        <taxon>Flavobacteriaceae</taxon>
        <taxon>Maribacter</taxon>
    </lineage>
</organism>
<dbReference type="EMBL" id="WKJH01000018">
    <property type="protein sequence ID" value="MRX64885.1"/>
    <property type="molecule type" value="Genomic_DNA"/>
</dbReference>
<evidence type="ECO:0000313" key="1">
    <source>
        <dbReference type="EMBL" id="MRX64885.1"/>
    </source>
</evidence>